<proteinExistence type="predicted"/>
<organism evidence="2 3">
    <name type="scientific">Floridaenema flaviceps BLCC-F50</name>
    <dbReference type="NCBI Taxonomy" id="3153642"/>
    <lineage>
        <taxon>Bacteria</taxon>
        <taxon>Bacillati</taxon>
        <taxon>Cyanobacteriota</taxon>
        <taxon>Cyanophyceae</taxon>
        <taxon>Oscillatoriophycideae</taxon>
        <taxon>Aerosakkonematales</taxon>
        <taxon>Aerosakkonemataceae</taxon>
        <taxon>Floridanema</taxon>
        <taxon>Floridanema flaviceps</taxon>
    </lineage>
</organism>
<dbReference type="InterPro" id="IPR016181">
    <property type="entry name" value="Acyl_CoA_acyltransferase"/>
</dbReference>
<feature type="domain" description="N-acetyltransferase" evidence="1">
    <location>
        <begin position="3"/>
        <end position="160"/>
    </location>
</feature>
<dbReference type="PIRSF" id="PIRSF037663">
    <property type="entry name" value="Acetyltransf_GNAT_prd"/>
    <property type="match status" value="1"/>
</dbReference>
<comment type="caution">
    <text evidence="2">The sequence shown here is derived from an EMBL/GenBank/DDBJ whole genome shotgun (WGS) entry which is preliminary data.</text>
</comment>
<dbReference type="EMBL" id="JBHFNR010000141">
    <property type="protein sequence ID" value="MFB2895004.1"/>
    <property type="molecule type" value="Genomic_DNA"/>
</dbReference>
<dbReference type="GO" id="GO:0016746">
    <property type="term" value="F:acyltransferase activity"/>
    <property type="evidence" value="ECO:0007669"/>
    <property type="project" value="UniProtKB-KW"/>
</dbReference>
<dbReference type="Gene3D" id="3.40.630.30">
    <property type="match status" value="1"/>
</dbReference>
<dbReference type="PROSITE" id="PS51186">
    <property type="entry name" value="GNAT"/>
    <property type="match status" value="1"/>
</dbReference>
<evidence type="ECO:0000259" key="1">
    <source>
        <dbReference type="PROSITE" id="PS51186"/>
    </source>
</evidence>
<dbReference type="PANTHER" id="PTHR13355">
    <property type="entry name" value="GLUCOSAMINE 6-PHOSPHATE N-ACETYLTRANSFERASE"/>
    <property type="match status" value="1"/>
</dbReference>
<dbReference type="InterPro" id="IPR039143">
    <property type="entry name" value="GNPNAT1-like"/>
</dbReference>
<dbReference type="SUPFAM" id="SSF55729">
    <property type="entry name" value="Acyl-CoA N-acyltransferases (Nat)"/>
    <property type="match status" value="1"/>
</dbReference>
<keyword evidence="2" id="KW-0808">Transferase</keyword>
<accession>A0ABV4XTH1</accession>
<protein>
    <submittedName>
        <fullName evidence="2">GNAT family N-acetyltransferase</fullName>
        <ecNumber evidence="2">2.3.-.-</ecNumber>
    </submittedName>
</protein>
<evidence type="ECO:0000313" key="3">
    <source>
        <dbReference type="Proteomes" id="UP001576784"/>
    </source>
</evidence>
<dbReference type="InterPro" id="IPR017255">
    <property type="entry name" value="AcTrfase_GNAT_prd"/>
</dbReference>
<evidence type="ECO:0000313" key="2">
    <source>
        <dbReference type="EMBL" id="MFB2895004.1"/>
    </source>
</evidence>
<dbReference type="RefSeq" id="WP_413264646.1">
    <property type="nucleotide sequence ID" value="NZ_JBHFNR010000141.1"/>
</dbReference>
<dbReference type="PANTHER" id="PTHR13355:SF15">
    <property type="entry name" value="GCN5-RELATED N-ACETYLTRANSFERASE 3, CHLOROPLASTIC"/>
    <property type="match status" value="1"/>
</dbReference>
<sequence>METKIRPVQTDELQSLLELYQHLNPTDSLPDEEQLQKVWHQLLNDPKITCWVVDFEGTLIASCILVIVPNLTRNARPYALIENVVTHPEYRRQGIGKRLLDRVLQFAWSQNCYKVMLLSSSTREEAHQFYEKVGFSRDRKVGFVATPKANIHVDISKKTL</sequence>
<keyword evidence="3" id="KW-1185">Reference proteome</keyword>
<gene>
    <name evidence="2" type="ORF">ACE1CI_19020</name>
</gene>
<keyword evidence="2" id="KW-0012">Acyltransferase</keyword>
<reference evidence="2 3" key="1">
    <citation type="submission" date="2024-09" db="EMBL/GenBank/DDBJ databases">
        <title>Floridaenema gen nov. (Aerosakkonemataceae, Aerosakkonematales ord. nov., Cyanobacteria) from benthic tropical and subtropical fresh waters, with the description of four new species.</title>
        <authorList>
            <person name="Moretto J.A."/>
            <person name="Berthold D.E."/>
            <person name="Lefler F.W."/>
            <person name="Huang I.-S."/>
            <person name="Laughinghouse H. IV."/>
        </authorList>
    </citation>
    <scope>NUCLEOTIDE SEQUENCE [LARGE SCALE GENOMIC DNA]</scope>
    <source>
        <strain evidence="2 3">BLCC-F50</strain>
    </source>
</reference>
<dbReference type="Pfam" id="PF00583">
    <property type="entry name" value="Acetyltransf_1"/>
    <property type="match status" value="1"/>
</dbReference>
<name>A0ABV4XTH1_9CYAN</name>
<dbReference type="EC" id="2.3.-.-" evidence="2"/>
<dbReference type="Proteomes" id="UP001576784">
    <property type="component" value="Unassembled WGS sequence"/>
</dbReference>
<dbReference type="CDD" id="cd04301">
    <property type="entry name" value="NAT_SF"/>
    <property type="match status" value="1"/>
</dbReference>
<dbReference type="InterPro" id="IPR000182">
    <property type="entry name" value="GNAT_dom"/>
</dbReference>